<keyword evidence="11 16" id="KW-0067">ATP-binding</keyword>
<accession>A0A9D1SEL3</accession>
<evidence type="ECO:0000256" key="10">
    <source>
        <dbReference type="ARBA" id="ARBA00022777"/>
    </source>
</evidence>
<comment type="subcellular location">
    <subcellularLocation>
        <location evidence="3 16">Cytoplasm</location>
    </subcellularLocation>
</comment>
<dbReference type="PANTHER" id="PTHR34265">
    <property type="entry name" value="TYPE III PANTOTHENATE KINASE"/>
    <property type="match status" value="1"/>
</dbReference>
<evidence type="ECO:0000256" key="6">
    <source>
        <dbReference type="ARBA" id="ARBA00012102"/>
    </source>
</evidence>
<feature type="binding site" evidence="16">
    <location>
        <position position="129"/>
    </location>
    <ligand>
        <name>K(+)</name>
        <dbReference type="ChEBI" id="CHEBI:29103"/>
    </ligand>
</feature>
<comment type="similarity">
    <text evidence="14 16">Belongs to the type III pantothenate kinase family.</text>
</comment>
<comment type="caution">
    <text evidence="16">Lacks conserved residue(s) required for the propagation of feature annotation.</text>
</comment>
<evidence type="ECO:0000256" key="13">
    <source>
        <dbReference type="ARBA" id="ARBA00022993"/>
    </source>
</evidence>
<dbReference type="GO" id="GO:0005737">
    <property type="term" value="C:cytoplasm"/>
    <property type="evidence" value="ECO:0007669"/>
    <property type="project" value="UniProtKB-SubCell"/>
</dbReference>
<comment type="catalytic activity">
    <reaction evidence="1 16">
        <text>(R)-pantothenate + ATP = (R)-4'-phosphopantothenate + ADP + H(+)</text>
        <dbReference type="Rhea" id="RHEA:16373"/>
        <dbReference type="ChEBI" id="CHEBI:10986"/>
        <dbReference type="ChEBI" id="CHEBI:15378"/>
        <dbReference type="ChEBI" id="CHEBI:29032"/>
        <dbReference type="ChEBI" id="CHEBI:30616"/>
        <dbReference type="ChEBI" id="CHEBI:456216"/>
        <dbReference type="EC" id="2.7.1.33"/>
    </reaction>
</comment>
<proteinExistence type="inferred from homology"/>
<dbReference type="HAMAP" id="MF_01274">
    <property type="entry name" value="Pantothen_kinase_3"/>
    <property type="match status" value="1"/>
</dbReference>
<keyword evidence="13 16" id="KW-0173">Coenzyme A biosynthesis</keyword>
<evidence type="ECO:0000256" key="2">
    <source>
        <dbReference type="ARBA" id="ARBA00001958"/>
    </source>
</evidence>
<sequence length="260" mass="28249">MILAIDVGNTNIVIGCIEKDKILFNERVSTNHRATDLEYAIQLKNIFEIHKTDLSRIEGAIMSSVVPSITGIFKRAIRKLVHTEPIIVGPGIKTGLKILTDNPAQLGSDLVVDAVAGIHYYSLPIIIIDMGTATTVSVVDKDCAYLGTDIIPGMRTSLDALVSGAAQLPKVYLEPPKRVIGKNSPECMNNGIMLFTASGLDGMIERIEEELGEKCTVVATGGLAGVVTPLCRREIIFDDDLLLKGLMILYDKNKDRSEKN</sequence>
<evidence type="ECO:0000256" key="3">
    <source>
        <dbReference type="ARBA" id="ARBA00004496"/>
    </source>
</evidence>
<reference evidence="17" key="1">
    <citation type="submission" date="2020-10" db="EMBL/GenBank/DDBJ databases">
        <authorList>
            <person name="Gilroy R."/>
        </authorList>
    </citation>
    <scope>NUCLEOTIDE SEQUENCE</scope>
    <source>
        <strain evidence="17">USAMLcec3-3695</strain>
    </source>
</reference>
<protein>
    <recommendedName>
        <fullName evidence="15 16">Type III pantothenate kinase</fullName>
        <ecNumber evidence="6 16">2.7.1.33</ecNumber>
    </recommendedName>
    <alternativeName>
        <fullName evidence="16">PanK-III</fullName>
    </alternativeName>
    <alternativeName>
        <fullName evidence="16">Pantothenic acid kinase</fullName>
    </alternativeName>
</protein>
<dbReference type="GO" id="GO:0005524">
    <property type="term" value="F:ATP binding"/>
    <property type="evidence" value="ECO:0007669"/>
    <property type="project" value="UniProtKB-UniRule"/>
</dbReference>
<feature type="active site" description="Proton acceptor" evidence="16">
    <location>
        <position position="109"/>
    </location>
</feature>
<feature type="binding site" evidence="16">
    <location>
        <begin position="6"/>
        <end position="13"/>
    </location>
    <ligand>
        <name>ATP</name>
        <dbReference type="ChEBI" id="CHEBI:30616"/>
    </ligand>
</feature>
<comment type="cofactor">
    <cofactor evidence="16">
        <name>NH4(+)</name>
        <dbReference type="ChEBI" id="CHEBI:28938"/>
    </cofactor>
    <cofactor evidence="16">
        <name>K(+)</name>
        <dbReference type="ChEBI" id="CHEBI:29103"/>
    </cofactor>
    <text evidence="16">A monovalent cation. Ammonium or potassium.</text>
</comment>
<dbReference type="GO" id="GO:0004594">
    <property type="term" value="F:pantothenate kinase activity"/>
    <property type="evidence" value="ECO:0007669"/>
    <property type="project" value="UniProtKB-UniRule"/>
</dbReference>
<dbReference type="Proteomes" id="UP000824109">
    <property type="component" value="Unassembled WGS sequence"/>
</dbReference>
<dbReference type="GO" id="GO:0046872">
    <property type="term" value="F:metal ion binding"/>
    <property type="evidence" value="ECO:0007669"/>
    <property type="project" value="UniProtKB-KW"/>
</dbReference>
<evidence type="ECO:0000256" key="1">
    <source>
        <dbReference type="ARBA" id="ARBA00001206"/>
    </source>
</evidence>
<evidence type="ECO:0000256" key="14">
    <source>
        <dbReference type="ARBA" id="ARBA00038036"/>
    </source>
</evidence>
<comment type="pathway">
    <text evidence="4 16">Cofactor biosynthesis; coenzyme A biosynthesis; CoA from (R)-pantothenate: step 1/5.</text>
</comment>
<evidence type="ECO:0000256" key="12">
    <source>
        <dbReference type="ARBA" id="ARBA00022958"/>
    </source>
</evidence>
<comment type="function">
    <text evidence="16">Catalyzes the phosphorylation of pantothenate (Pan), the first step in CoA biosynthesis.</text>
</comment>
<dbReference type="Gene3D" id="3.30.420.40">
    <property type="match status" value="2"/>
</dbReference>
<evidence type="ECO:0000256" key="15">
    <source>
        <dbReference type="ARBA" id="ARBA00040883"/>
    </source>
</evidence>
<reference evidence="17" key="2">
    <citation type="journal article" date="2021" name="PeerJ">
        <title>Extensive microbial diversity within the chicken gut microbiome revealed by metagenomics and culture.</title>
        <authorList>
            <person name="Gilroy R."/>
            <person name="Ravi A."/>
            <person name="Getino M."/>
            <person name="Pursley I."/>
            <person name="Horton D.L."/>
            <person name="Alikhan N.F."/>
            <person name="Baker D."/>
            <person name="Gharbi K."/>
            <person name="Hall N."/>
            <person name="Watson M."/>
            <person name="Adriaenssens E.M."/>
            <person name="Foster-Nyarko E."/>
            <person name="Jarju S."/>
            <person name="Secka A."/>
            <person name="Antonio M."/>
            <person name="Oren A."/>
            <person name="Chaudhuri R.R."/>
            <person name="La Ragione R."/>
            <person name="Hildebrand F."/>
            <person name="Pallen M.J."/>
        </authorList>
    </citation>
    <scope>NUCLEOTIDE SEQUENCE</scope>
    <source>
        <strain evidence="17">USAMLcec3-3695</strain>
    </source>
</reference>
<comment type="cofactor">
    <cofactor evidence="2">
        <name>K(+)</name>
        <dbReference type="ChEBI" id="CHEBI:29103"/>
    </cofactor>
</comment>
<evidence type="ECO:0000256" key="7">
    <source>
        <dbReference type="ARBA" id="ARBA00022490"/>
    </source>
</evidence>
<dbReference type="NCBIfam" id="NF009855">
    <property type="entry name" value="PRK13321.1"/>
    <property type="match status" value="1"/>
</dbReference>
<dbReference type="AlphaFoldDB" id="A0A9D1SEL3"/>
<keyword evidence="10 16" id="KW-0418">Kinase</keyword>
<dbReference type="InterPro" id="IPR043129">
    <property type="entry name" value="ATPase_NBD"/>
</dbReference>
<dbReference type="GO" id="GO:0015937">
    <property type="term" value="P:coenzyme A biosynthetic process"/>
    <property type="evidence" value="ECO:0007669"/>
    <property type="project" value="UniProtKB-UniRule"/>
</dbReference>
<evidence type="ECO:0000313" key="17">
    <source>
        <dbReference type="EMBL" id="HIU56753.1"/>
    </source>
</evidence>
<gene>
    <name evidence="16" type="primary">coaX</name>
    <name evidence="17" type="ORF">IAA61_02940</name>
</gene>
<evidence type="ECO:0000256" key="9">
    <source>
        <dbReference type="ARBA" id="ARBA00022741"/>
    </source>
</evidence>
<evidence type="ECO:0000256" key="4">
    <source>
        <dbReference type="ARBA" id="ARBA00005225"/>
    </source>
</evidence>
<dbReference type="EC" id="2.7.1.33" evidence="6 16"/>
<dbReference type="InterPro" id="IPR004619">
    <property type="entry name" value="Type_III_PanK"/>
</dbReference>
<feature type="binding site" evidence="16">
    <location>
        <begin position="107"/>
        <end position="110"/>
    </location>
    <ligand>
        <name>substrate</name>
    </ligand>
</feature>
<evidence type="ECO:0000256" key="5">
    <source>
        <dbReference type="ARBA" id="ARBA00011738"/>
    </source>
</evidence>
<keyword evidence="12 16" id="KW-0630">Potassium</keyword>
<comment type="subunit">
    <text evidence="5 16">Homodimer.</text>
</comment>
<evidence type="ECO:0000256" key="11">
    <source>
        <dbReference type="ARBA" id="ARBA00022840"/>
    </source>
</evidence>
<keyword evidence="9 16" id="KW-0547">Nucleotide-binding</keyword>
<evidence type="ECO:0000256" key="8">
    <source>
        <dbReference type="ARBA" id="ARBA00022679"/>
    </source>
</evidence>
<organism evidence="17 18">
    <name type="scientific">Candidatus Ornithomonoglobus merdipullorum</name>
    <dbReference type="NCBI Taxonomy" id="2840895"/>
    <lineage>
        <taxon>Bacteria</taxon>
        <taxon>Bacillati</taxon>
        <taxon>Bacillota</taxon>
        <taxon>Clostridia</taxon>
        <taxon>Candidatus Ornithomonoglobus</taxon>
    </lineage>
</organism>
<keyword evidence="8 16" id="KW-0808">Transferase</keyword>
<comment type="caution">
    <text evidence="17">The sequence shown here is derived from an EMBL/GenBank/DDBJ whole genome shotgun (WGS) entry which is preliminary data.</text>
</comment>
<feature type="binding site" evidence="16">
    <location>
        <position position="132"/>
    </location>
    <ligand>
        <name>ATP</name>
        <dbReference type="ChEBI" id="CHEBI:30616"/>
    </ligand>
</feature>
<evidence type="ECO:0000256" key="16">
    <source>
        <dbReference type="HAMAP-Rule" id="MF_01274"/>
    </source>
</evidence>
<keyword evidence="7 16" id="KW-0963">Cytoplasm</keyword>
<dbReference type="Pfam" id="PF03309">
    <property type="entry name" value="Pan_kinase"/>
    <property type="match status" value="1"/>
</dbReference>
<dbReference type="SUPFAM" id="SSF53067">
    <property type="entry name" value="Actin-like ATPase domain"/>
    <property type="match status" value="2"/>
</dbReference>
<evidence type="ECO:0000313" key="18">
    <source>
        <dbReference type="Proteomes" id="UP000824109"/>
    </source>
</evidence>
<keyword evidence="16" id="KW-0479">Metal-binding</keyword>
<feature type="binding site" evidence="16">
    <location>
        <position position="184"/>
    </location>
    <ligand>
        <name>substrate</name>
    </ligand>
</feature>
<dbReference type="CDD" id="cd24015">
    <property type="entry name" value="ASKHA_NBD_PanK-III"/>
    <property type="match status" value="1"/>
</dbReference>
<dbReference type="PANTHER" id="PTHR34265:SF1">
    <property type="entry name" value="TYPE III PANTOTHENATE KINASE"/>
    <property type="match status" value="1"/>
</dbReference>
<name>A0A9D1SEL3_9FIRM</name>
<dbReference type="NCBIfam" id="TIGR00671">
    <property type="entry name" value="baf"/>
    <property type="match status" value="1"/>
</dbReference>
<dbReference type="EMBL" id="DVNB01000029">
    <property type="protein sequence ID" value="HIU56753.1"/>
    <property type="molecule type" value="Genomic_DNA"/>
</dbReference>